<feature type="compositionally biased region" description="Low complexity" evidence="1">
    <location>
        <begin position="337"/>
        <end position="347"/>
    </location>
</feature>
<comment type="caution">
    <text evidence="2">The sequence shown here is derived from an EMBL/GenBank/DDBJ whole genome shotgun (WGS) entry which is preliminary data.</text>
</comment>
<evidence type="ECO:0000256" key="1">
    <source>
        <dbReference type="SAM" id="MobiDB-lite"/>
    </source>
</evidence>
<evidence type="ECO:0000313" key="3">
    <source>
        <dbReference type="Proteomes" id="UP001303222"/>
    </source>
</evidence>
<dbReference type="AlphaFoldDB" id="A0AAN6NM72"/>
<dbReference type="Proteomes" id="UP001303222">
    <property type="component" value="Unassembled WGS sequence"/>
</dbReference>
<name>A0AAN6NM72_9PEZI</name>
<feature type="region of interest" description="Disordered" evidence="1">
    <location>
        <begin position="1"/>
        <end position="26"/>
    </location>
</feature>
<proteinExistence type="predicted"/>
<gene>
    <name evidence="2" type="ORF">QBC32DRAFT_351602</name>
</gene>
<evidence type="ECO:0000313" key="2">
    <source>
        <dbReference type="EMBL" id="KAK3948421.1"/>
    </source>
</evidence>
<feature type="compositionally biased region" description="Low complexity" evidence="1">
    <location>
        <begin position="1"/>
        <end position="12"/>
    </location>
</feature>
<feature type="compositionally biased region" description="Low complexity" evidence="1">
    <location>
        <begin position="309"/>
        <end position="328"/>
    </location>
</feature>
<sequence length="403" mass="44864">MRDSASASSSDSASDEDEDKVPDFYTAKNLPYEGSVPESTFLTGLRESLVLPCACDVRKDSRRHEGQDHLILYKVVTSTQLKDIRISSHGNPDPMVLSNIDSLVEIPREPEREPFLYNDTTGDDDTGNSAASVGSQRRARKRLVFSTSDRELALAEYKWAVHRLDKSVGTADGAKFAGGADVRMLEIRIPMEEIDDLLQAKLAHFTQNFTQQPYTSDMSFIMWQEMAMFSRFKEVFRPSSFARLTAAWWKIKAPDILETRRTAEPTLCAIREGKWIVLGCPAVRRRALWQNISKTASIAAKKGHGKPKATATATATATTTTTAPTPTTNKDLAKNASPSSPSLSSSSCAPNADHDGDLQFCIFTGDSLGPVDEHVLNVTEDWMRDWLFKRIYYFEAHKVVLDE</sequence>
<reference evidence="2" key="1">
    <citation type="journal article" date="2023" name="Mol. Phylogenet. Evol.">
        <title>Genome-scale phylogeny and comparative genomics of the fungal order Sordariales.</title>
        <authorList>
            <person name="Hensen N."/>
            <person name="Bonometti L."/>
            <person name="Westerberg I."/>
            <person name="Brannstrom I.O."/>
            <person name="Guillou S."/>
            <person name="Cros-Aarteil S."/>
            <person name="Calhoun S."/>
            <person name="Haridas S."/>
            <person name="Kuo A."/>
            <person name="Mondo S."/>
            <person name="Pangilinan J."/>
            <person name="Riley R."/>
            <person name="LaButti K."/>
            <person name="Andreopoulos B."/>
            <person name="Lipzen A."/>
            <person name="Chen C."/>
            <person name="Yan M."/>
            <person name="Daum C."/>
            <person name="Ng V."/>
            <person name="Clum A."/>
            <person name="Steindorff A."/>
            <person name="Ohm R.A."/>
            <person name="Martin F."/>
            <person name="Silar P."/>
            <person name="Natvig D.O."/>
            <person name="Lalanne C."/>
            <person name="Gautier V."/>
            <person name="Ament-Velasquez S.L."/>
            <person name="Kruys A."/>
            <person name="Hutchinson M.I."/>
            <person name="Powell A.J."/>
            <person name="Barry K."/>
            <person name="Miller A.N."/>
            <person name="Grigoriev I.V."/>
            <person name="Debuchy R."/>
            <person name="Gladieux P."/>
            <person name="Hiltunen Thoren M."/>
            <person name="Johannesson H."/>
        </authorList>
    </citation>
    <scope>NUCLEOTIDE SEQUENCE</scope>
    <source>
        <strain evidence="2">CBS 626.80</strain>
    </source>
</reference>
<protein>
    <submittedName>
        <fullName evidence="2">Uncharacterized protein</fullName>
    </submittedName>
</protein>
<organism evidence="2 3">
    <name type="scientific">Pseudoneurospora amorphoporcata</name>
    <dbReference type="NCBI Taxonomy" id="241081"/>
    <lineage>
        <taxon>Eukaryota</taxon>
        <taxon>Fungi</taxon>
        <taxon>Dikarya</taxon>
        <taxon>Ascomycota</taxon>
        <taxon>Pezizomycotina</taxon>
        <taxon>Sordariomycetes</taxon>
        <taxon>Sordariomycetidae</taxon>
        <taxon>Sordariales</taxon>
        <taxon>Sordariaceae</taxon>
        <taxon>Pseudoneurospora</taxon>
    </lineage>
</organism>
<keyword evidence="3" id="KW-1185">Reference proteome</keyword>
<feature type="region of interest" description="Disordered" evidence="1">
    <location>
        <begin position="300"/>
        <end position="349"/>
    </location>
</feature>
<accession>A0AAN6NM72</accession>
<dbReference type="EMBL" id="MU859264">
    <property type="protein sequence ID" value="KAK3948421.1"/>
    <property type="molecule type" value="Genomic_DNA"/>
</dbReference>
<reference evidence="2" key="2">
    <citation type="submission" date="2023-06" db="EMBL/GenBank/DDBJ databases">
        <authorList>
            <consortium name="Lawrence Berkeley National Laboratory"/>
            <person name="Mondo S.J."/>
            <person name="Hensen N."/>
            <person name="Bonometti L."/>
            <person name="Westerberg I."/>
            <person name="Brannstrom I.O."/>
            <person name="Guillou S."/>
            <person name="Cros-Aarteil S."/>
            <person name="Calhoun S."/>
            <person name="Haridas S."/>
            <person name="Kuo A."/>
            <person name="Pangilinan J."/>
            <person name="Riley R."/>
            <person name="Labutti K."/>
            <person name="Andreopoulos B."/>
            <person name="Lipzen A."/>
            <person name="Chen C."/>
            <person name="Yanf M."/>
            <person name="Daum C."/>
            <person name="Ng V."/>
            <person name="Clum A."/>
            <person name="Steindorff A."/>
            <person name="Ohm R."/>
            <person name="Martin F."/>
            <person name="Silar P."/>
            <person name="Natvig D."/>
            <person name="Lalanne C."/>
            <person name="Gautier V."/>
            <person name="Ament-Velasquez S.L."/>
            <person name="Kruys A."/>
            <person name="Hutchinson M.I."/>
            <person name="Powell A.J."/>
            <person name="Barry K."/>
            <person name="Miller A.N."/>
            <person name="Grigoriev I.V."/>
            <person name="Debuchy R."/>
            <person name="Gladieux P."/>
            <person name="Thoren M.H."/>
            <person name="Johannesson H."/>
        </authorList>
    </citation>
    <scope>NUCLEOTIDE SEQUENCE</scope>
    <source>
        <strain evidence="2">CBS 626.80</strain>
    </source>
</reference>